<reference evidence="2 3" key="1">
    <citation type="submission" date="2019-07" db="EMBL/GenBank/DDBJ databases">
        <title>Draft genome for Aliikangiella sp. M105.</title>
        <authorList>
            <person name="Wang G."/>
        </authorList>
    </citation>
    <scope>NUCLEOTIDE SEQUENCE [LARGE SCALE GENOMIC DNA]</scope>
    <source>
        <strain evidence="2 3">M105</strain>
    </source>
</reference>
<dbReference type="GO" id="GO:0006313">
    <property type="term" value="P:DNA transposition"/>
    <property type="evidence" value="ECO:0007669"/>
    <property type="project" value="InterPro"/>
</dbReference>
<gene>
    <name evidence="2" type="ORF">FLL46_21580</name>
</gene>
<proteinExistence type="predicted"/>
<dbReference type="RefSeq" id="WP_142933605.1">
    <property type="nucleotide sequence ID" value="NZ_ML660169.1"/>
</dbReference>
<dbReference type="AlphaFoldDB" id="A0A545U6F0"/>
<comment type="caution">
    <text evidence="2">The sequence shown here is derived from an EMBL/GenBank/DDBJ whole genome shotgun (WGS) entry which is preliminary data.</text>
</comment>
<keyword evidence="3" id="KW-1185">Reference proteome</keyword>
<dbReference type="PANTHER" id="PTHR34322:SF2">
    <property type="entry name" value="TRANSPOSASE IS200-LIKE DOMAIN-CONTAINING PROTEIN"/>
    <property type="match status" value="1"/>
</dbReference>
<accession>A0A545U6F0</accession>
<organism evidence="2 3">
    <name type="scientific">Aliikangiella coralliicola</name>
    <dbReference type="NCBI Taxonomy" id="2592383"/>
    <lineage>
        <taxon>Bacteria</taxon>
        <taxon>Pseudomonadati</taxon>
        <taxon>Pseudomonadota</taxon>
        <taxon>Gammaproteobacteria</taxon>
        <taxon>Oceanospirillales</taxon>
        <taxon>Pleioneaceae</taxon>
        <taxon>Aliikangiella</taxon>
    </lineage>
</organism>
<feature type="domain" description="Transposase IS200-like" evidence="1">
    <location>
        <begin position="12"/>
        <end position="187"/>
    </location>
</feature>
<name>A0A545U6F0_9GAMM</name>
<sequence>MAIPRREIVDSETPGFYHCISRCVRRAFLCGDDPFTGNNCNHRKNWLEKRMLELADIFSVQLYAYAVMDNHYHLVLYLDPKEPLSWSDEKVAENWLRAYPGKLDHPENKLLREVKKQAILANDKKLKKYRKRLGSLSWFMARLNEPLAKNSNFEDGVKGRFWESRYQSIALLDETAVLSCMAYVDLNPIRAGVVKEIEKSLHTSMQKRISKVSKLDVPIQAIAGATGGHSIQIKSIDYLQLVEWTGRAIVHPEKASIPPHLISLFTRLNLQQDNWLTQIHRLGNNNRAIGSLEKLRLKAIALKRKWIKGASVSSQLYVRA</sequence>
<dbReference type="GO" id="GO:0003677">
    <property type="term" value="F:DNA binding"/>
    <property type="evidence" value="ECO:0007669"/>
    <property type="project" value="InterPro"/>
</dbReference>
<dbReference type="InterPro" id="IPR002686">
    <property type="entry name" value="Transposase_17"/>
</dbReference>
<dbReference type="SUPFAM" id="SSF143422">
    <property type="entry name" value="Transposase IS200-like"/>
    <property type="match status" value="1"/>
</dbReference>
<dbReference type="GO" id="GO:0004803">
    <property type="term" value="F:transposase activity"/>
    <property type="evidence" value="ECO:0007669"/>
    <property type="project" value="InterPro"/>
</dbReference>
<dbReference type="OrthoDB" id="9814067at2"/>
<dbReference type="PANTHER" id="PTHR34322">
    <property type="entry name" value="TRANSPOSASE, Y1_TNP DOMAIN-CONTAINING"/>
    <property type="match status" value="1"/>
</dbReference>
<protein>
    <submittedName>
        <fullName evidence="2">Transposase</fullName>
    </submittedName>
</protein>
<dbReference type="Gene3D" id="3.30.70.1290">
    <property type="entry name" value="Transposase IS200-like"/>
    <property type="match status" value="1"/>
</dbReference>
<dbReference type="EMBL" id="VIKS01000013">
    <property type="protein sequence ID" value="TQV84983.1"/>
    <property type="molecule type" value="Genomic_DNA"/>
</dbReference>
<dbReference type="Proteomes" id="UP000315439">
    <property type="component" value="Unassembled WGS sequence"/>
</dbReference>
<evidence type="ECO:0000313" key="2">
    <source>
        <dbReference type="EMBL" id="TQV84983.1"/>
    </source>
</evidence>
<evidence type="ECO:0000259" key="1">
    <source>
        <dbReference type="SMART" id="SM01321"/>
    </source>
</evidence>
<dbReference type="SMART" id="SM01321">
    <property type="entry name" value="Y1_Tnp"/>
    <property type="match status" value="1"/>
</dbReference>
<evidence type="ECO:0000313" key="3">
    <source>
        <dbReference type="Proteomes" id="UP000315439"/>
    </source>
</evidence>
<dbReference type="InterPro" id="IPR036515">
    <property type="entry name" value="Transposase_17_sf"/>
</dbReference>